<feature type="chain" id="PRO_5040285810" evidence="1">
    <location>
        <begin position="21"/>
        <end position="131"/>
    </location>
</feature>
<reference evidence="2" key="1">
    <citation type="submission" date="2022-01" db="EMBL/GenBank/DDBJ databases">
        <authorList>
            <person name="King R."/>
        </authorList>
    </citation>
    <scope>NUCLEOTIDE SEQUENCE</scope>
</reference>
<dbReference type="Proteomes" id="UP001153620">
    <property type="component" value="Chromosome 1"/>
</dbReference>
<reference evidence="2" key="2">
    <citation type="submission" date="2022-10" db="EMBL/GenBank/DDBJ databases">
        <authorList>
            <consortium name="ENA_rothamsted_submissions"/>
            <consortium name="culmorum"/>
            <person name="King R."/>
        </authorList>
    </citation>
    <scope>NUCLEOTIDE SEQUENCE</scope>
</reference>
<gene>
    <name evidence="2" type="ORF">CHIRRI_LOCUS1857</name>
</gene>
<keyword evidence="1" id="KW-0732">Signal</keyword>
<protein>
    <submittedName>
        <fullName evidence="2">Uncharacterized protein</fullName>
    </submittedName>
</protein>
<sequence length="131" mass="15265">MIKYLFLWLSLISVINMSNANRIETADSYIKQLEKSSNDEEAERLIKNVLEILSPIAKSDPNFNNLRLAAYKIIEPEELREIESHRNSGCGVANGKRRRINFSAFIEVFQIFKLSFKYENLTDYDLKSEEL</sequence>
<evidence type="ECO:0000313" key="3">
    <source>
        <dbReference type="Proteomes" id="UP001153620"/>
    </source>
</evidence>
<dbReference type="EMBL" id="OU895877">
    <property type="protein sequence ID" value="CAG9798881.1"/>
    <property type="molecule type" value="Genomic_DNA"/>
</dbReference>
<accession>A0A9N9RM94</accession>
<evidence type="ECO:0000313" key="2">
    <source>
        <dbReference type="EMBL" id="CAG9798881.1"/>
    </source>
</evidence>
<name>A0A9N9RM94_9DIPT</name>
<keyword evidence="3" id="KW-1185">Reference proteome</keyword>
<organism evidence="2 3">
    <name type="scientific">Chironomus riparius</name>
    <dbReference type="NCBI Taxonomy" id="315576"/>
    <lineage>
        <taxon>Eukaryota</taxon>
        <taxon>Metazoa</taxon>
        <taxon>Ecdysozoa</taxon>
        <taxon>Arthropoda</taxon>
        <taxon>Hexapoda</taxon>
        <taxon>Insecta</taxon>
        <taxon>Pterygota</taxon>
        <taxon>Neoptera</taxon>
        <taxon>Endopterygota</taxon>
        <taxon>Diptera</taxon>
        <taxon>Nematocera</taxon>
        <taxon>Chironomoidea</taxon>
        <taxon>Chironomidae</taxon>
        <taxon>Chironominae</taxon>
        <taxon>Chironomus</taxon>
    </lineage>
</organism>
<feature type="signal peptide" evidence="1">
    <location>
        <begin position="1"/>
        <end position="20"/>
    </location>
</feature>
<proteinExistence type="predicted"/>
<dbReference type="AlphaFoldDB" id="A0A9N9RM94"/>
<evidence type="ECO:0000256" key="1">
    <source>
        <dbReference type="SAM" id="SignalP"/>
    </source>
</evidence>